<comment type="similarity">
    <text evidence="6">Belongs to the protein kinase superfamily.</text>
</comment>
<gene>
    <name evidence="8" type="ORF">BVC80_1825g86</name>
</gene>
<dbReference type="InterPro" id="IPR008271">
    <property type="entry name" value="Ser/Thr_kinase_AS"/>
</dbReference>
<evidence type="ECO:0000256" key="2">
    <source>
        <dbReference type="ARBA" id="ARBA00022741"/>
    </source>
</evidence>
<dbReference type="FunCoup" id="A0A200QZC6">
    <property type="interactions" value="412"/>
</dbReference>
<evidence type="ECO:0000313" key="9">
    <source>
        <dbReference type="Proteomes" id="UP000195402"/>
    </source>
</evidence>
<sequence>MEWVKGEIIGKGSFSSVYLATPRSNFYESPPLMAVKSSLVSQSSLLQKEKEILTQLRDCPQILNCFGDDLTVEKNGEKFYNLFLEFASGGNLAQLLKKSGGSISESHVRCYTKSILQGILNIHEKGYVHCDIKLQNILLCCSSDGSTEVKIADFGLAKKSGQMKNNSGEIDEEIFSLRGTPLYMAPESVSSKEFESPSDIWALGCVMSEMISGKPAWRCRADSDVSALLYRIGFRDEVPEIPDELCEEGKDFLRKCFVRDPTKRWTAEMLLNHPFIVDSPVSLPLNEKASPRSAFDFPEWSSQESSIFNSIESSSPSILHFDEEFNGSECSGSSSPSPSDRIRQLAWGNELNLSFTDSWITVRTESSVSGIEELKLQSSKSQ</sequence>
<evidence type="ECO:0000259" key="7">
    <source>
        <dbReference type="PROSITE" id="PS50011"/>
    </source>
</evidence>
<dbReference type="OMA" id="DQIGSCP"/>
<dbReference type="STRING" id="56857.A0A200QZC6"/>
<dbReference type="Pfam" id="PF00069">
    <property type="entry name" value="Pkinase"/>
    <property type="match status" value="1"/>
</dbReference>
<reference evidence="8 9" key="1">
    <citation type="journal article" date="2017" name="Mol. Plant">
        <title>The Genome of Medicinal Plant Macleaya cordata Provides New Insights into Benzylisoquinoline Alkaloids Metabolism.</title>
        <authorList>
            <person name="Liu X."/>
            <person name="Liu Y."/>
            <person name="Huang P."/>
            <person name="Ma Y."/>
            <person name="Qing Z."/>
            <person name="Tang Q."/>
            <person name="Cao H."/>
            <person name="Cheng P."/>
            <person name="Zheng Y."/>
            <person name="Yuan Z."/>
            <person name="Zhou Y."/>
            <person name="Liu J."/>
            <person name="Tang Z."/>
            <person name="Zhuo Y."/>
            <person name="Zhang Y."/>
            <person name="Yu L."/>
            <person name="Huang J."/>
            <person name="Yang P."/>
            <person name="Peng Q."/>
            <person name="Zhang J."/>
            <person name="Jiang W."/>
            <person name="Zhang Z."/>
            <person name="Lin K."/>
            <person name="Ro D.K."/>
            <person name="Chen X."/>
            <person name="Xiong X."/>
            <person name="Shang Y."/>
            <person name="Huang S."/>
            <person name="Zeng J."/>
        </authorList>
    </citation>
    <scope>NUCLEOTIDE SEQUENCE [LARGE SCALE GENOMIC DNA]</scope>
    <source>
        <strain evidence="9">cv. BLH2017</strain>
        <tissue evidence="8">Root</tissue>
    </source>
</reference>
<dbReference type="InParanoid" id="A0A200QZC6"/>
<dbReference type="OrthoDB" id="8693905at2759"/>
<dbReference type="InterPro" id="IPR011009">
    <property type="entry name" value="Kinase-like_dom_sf"/>
</dbReference>
<dbReference type="PROSITE" id="PS00107">
    <property type="entry name" value="PROTEIN_KINASE_ATP"/>
    <property type="match status" value="1"/>
</dbReference>
<dbReference type="Proteomes" id="UP000195402">
    <property type="component" value="Unassembled WGS sequence"/>
</dbReference>
<dbReference type="EMBL" id="MVGT01000732">
    <property type="protein sequence ID" value="OVA15833.1"/>
    <property type="molecule type" value="Genomic_DNA"/>
</dbReference>
<evidence type="ECO:0000256" key="5">
    <source>
        <dbReference type="PROSITE-ProRule" id="PRU10141"/>
    </source>
</evidence>
<dbReference type="PANTHER" id="PTHR48011:SF18">
    <property type="entry name" value="MITOGEN-ACTIVATED PROTEIN KINASE KINASE KINASE 19-RELATED"/>
    <property type="match status" value="1"/>
</dbReference>
<keyword evidence="3 8" id="KW-0418">Kinase</keyword>
<keyword evidence="9" id="KW-1185">Reference proteome</keyword>
<dbReference type="GO" id="GO:0004674">
    <property type="term" value="F:protein serine/threonine kinase activity"/>
    <property type="evidence" value="ECO:0007669"/>
    <property type="project" value="UniProtKB-KW"/>
</dbReference>
<dbReference type="PROSITE" id="PS50011">
    <property type="entry name" value="PROTEIN_KINASE_DOM"/>
    <property type="match status" value="1"/>
</dbReference>
<comment type="caution">
    <text evidence="8">The sequence shown here is derived from an EMBL/GenBank/DDBJ whole genome shotgun (WGS) entry which is preliminary data.</text>
</comment>
<name>A0A200QZC6_MACCD</name>
<dbReference type="CDD" id="cd06606">
    <property type="entry name" value="STKc_MAPKKK"/>
    <property type="match status" value="1"/>
</dbReference>
<dbReference type="InterPro" id="IPR017441">
    <property type="entry name" value="Protein_kinase_ATP_BS"/>
</dbReference>
<dbReference type="SUPFAM" id="SSF56112">
    <property type="entry name" value="Protein kinase-like (PK-like)"/>
    <property type="match status" value="1"/>
</dbReference>
<protein>
    <submittedName>
        <fullName evidence="8">Protein kinase domain</fullName>
    </submittedName>
</protein>
<evidence type="ECO:0000256" key="3">
    <source>
        <dbReference type="ARBA" id="ARBA00022777"/>
    </source>
</evidence>
<dbReference type="AlphaFoldDB" id="A0A200QZC6"/>
<feature type="binding site" evidence="5">
    <location>
        <position position="36"/>
    </location>
    <ligand>
        <name>ATP</name>
        <dbReference type="ChEBI" id="CHEBI:30616"/>
    </ligand>
</feature>
<feature type="domain" description="Protein kinase" evidence="7">
    <location>
        <begin position="3"/>
        <end position="276"/>
    </location>
</feature>
<evidence type="ECO:0000256" key="1">
    <source>
        <dbReference type="ARBA" id="ARBA00022679"/>
    </source>
</evidence>
<evidence type="ECO:0000256" key="6">
    <source>
        <dbReference type="RuleBase" id="RU000304"/>
    </source>
</evidence>
<dbReference type="PROSITE" id="PS00108">
    <property type="entry name" value="PROTEIN_KINASE_ST"/>
    <property type="match status" value="1"/>
</dbReference>
<proteinExistence type="inferred from homology"/>
<dbReference type="InterPro" id="IPR052751">
    <property type="entry name" value="Plant_MAPKKK"/>
</dbReference>
<keyword evidence="4 5" id="KW-0067">ATP-binding</keyword>
<keyword evidence="6" id="KW-0723">Serine/threonine-protein kinase</keyword>
<accession>A0A200QZC6</accession>
<dbReference type="SMART" id="SM00220">
    <property type="entry name" value="S_TKc"/>
    <property type="match status" value="1"/>
</dbReference>
<evidence type="ECO:0000256" key="4">
    <source>
        <dbReference type="ARBA" id="ARBA00022840"/>
    </source>
</evidence>
<dbReference type="PANTHER" id="PTHR48011">
    <property type="entry name" value="CCR4-NOT TRANSCRIPTIONAL COMPLEX SUBUNIT CAF120-RELATED"/>
    <property type="match status" value="1"/>
</dbReference>
<organism evidence="8 9">
    <name type="scientific">Macleaya cordata</name>
    <name type="common">Five-seeded plume-poppy</name>
    <name type="synonym">Bocconia cordata</name>
    <dbReference type="NCBI Taxonomy" id="56857"/>
    <lineage>
        <taxon>Eukaryota</taxon>
        <taxon>Viridiplantae</taxon>
        <taxon>Streptophyta</taxon>
        <taxon>Embryophyta</taxon>
        <taxon>Tracheophyta</taxon>
        <taxon>Spermatophyta</taxon>
        <taxon>Magnoliopsida</taxon>
        <taxon>Ranunculales</taxon>
        <taxon>Papaveraceae</taxon>
        <taxon>Papaveroideae</taxon>
        <taxon>Macleaya</taxon>
    </lineage>
</organism>
<keyword evidence="1" id="KW-0808">Transferase</keyword>
<dbReference type="GO" id="GO:0007165">
    <property type="term" value="P:signal transduction"/>
    <property type="evidence" value="ECO:0007669"/>
    <property type="project" value="TreeGrafter"/>
</dbReference>
<dbReference type="GO" id="GO:0005524">
    <property type="term" value="F:ATP binding"/>
    <property type="evidence" value="ECO:0007669"/>
    <property type="project" value="UniProtKB-UniRule"/>
</dbReference>
<keyword evidence="2 5" id="KW-0547">Nucleotide-binding</keyword>
<dbReference type="Gene3D" id="1.10.510.10">
    <property type="entry name" value="Transferase(Phosphotransferase) domain 1"/>
    <property type="match status" value="1"/>
</dbReference>
<dbReference type="InterPro" id="IPR000719">
    <property type="entry name" value="Prot_kinase_dom"/>
</dbReference>
<evidence type="ECO:0000313" key="8">
    <source>
        <dbReference type="EMBL" id="OVA15833.1"/>
    </source>
</evidence>